<evidence type="ECO:0000256" key="1">
    <source>
        <dbReference type="ARBA" id="ARBA00022727"/>
    </source>
</evidence>
<dbReference type="Proteomes" id="UP001139646">
    <property type="component" value="Unassembled WGS sequence"/>
</dbReference>
<dbReference type="EC" id="2.7.6.1" evidence="3"/>
<dbReference type="Gene3D" id="3.40.50.2020">
    <property type="match status" value="2"/>
</dbReference>
<dbReference type="RefSeq" id="WP_242284788.1">
    <property type="nucleotide sequence ID" value="NZ_JAKKSL010000001.1"/>
</dbReference>
<feature type="domain" description="Ribose-phosphate pyrophosphokinase N-terminal" evidence="2">
    <location>
        <begin position="13"/>
        <end position="113"/>
    </location>
</feature>
<evidence type="ECO:0000313" key="4">
    <source>
        <dbReference type="Proteomes" id="UP001139646"/>
    </source>
</evidence>
<name>A0ABS9X1P9_9GAMM</name>
<organism evidence="3 4">
    <name type="scientific">Colwellia maritima</name>
    <dbReference type="NCBI Taxonomy" id="2912588"/>
    <lineage>
        <taxon>Bacteria</taxon>
        <taxon>Pseudomonadati</taxon>
        <taxon>Pseudomonadota</taxon>
        <taxon>Gammaproteobacteria</taxon>
        <taxon>Alteromonadales</taxon>
        <taxon>Colwelliaceae</taxon>
        <taxon>Colwellia</taxon>
    </lineage>
</organism>
<keyword evidence="1" id="KW-0545">Nucleotide biosynthesis</keyword>
<dbReference type="InterPro" id="IPR000836">
    <property type="entry name" value="PRTase_dom"/>
</dbReference>
<dbReference type="InterPro" id="IPR029099">
    <property type="entry name" value="Pribosyltran_N"/>
</dbReference>
<dbReference type="InterPro" id="IPR029057">
    <property type="entry name" value="PRTase-like"/>
</dbReference>
<dbReference type="PANTHER" id="PTHR10210:SF41">
    <property type="entry name" value="RIBOSE-PHOSPHATE PYROPHOSPHOKINASE 1, CHLOROPLASTIC"/>
    <property type="match status" value="1"/>
</dbReference>
<evidence type="ECO:0000313" key="3">
    <source>
        <dbReference type="EMBL" id="MCI2283376.1"/>
    </source>
</evidence>
<dbReference type="SMART" id="SM01400">
    <property type="entry name" value="Pribosyltran_N"/>
    <property type="match status" value="1"/>
</dbReference>
<gene>
    <name evidence="3" type="primary">prs</name>
    <name evidence="3" type="ORF">L3081_08160</name>
</gene>
<dbReference type="GO" id="GO:0004749">
    <property type="term" value="F:ribose phosphate diphosphokinase activity"/>
    <property type="evidence" value="ECO:0007669"/>
    <property type="project" value="UniProtKB-EC"/>
</dbReference>
<evidence type="ECO:0000259" key="2">
    <source>
        <dbReference type="Pfam" id="PF13793"/>
    </source>
</evidence>
<comment type="caution">
    <text evidence="3">The sequence shown here is derived from an EMBL/GenBank/DDBJ whole genome shotgun (WGS) entry which is preliminary data.</text>
</comment>
<reference evidence="3" key="1">
    <citation type="submission" date="2022-01" db="EMBL/GenBank/DDBJ databases">
        <title>Colwellia maritima, isolated from seawater.</title>
        <authorList>
            <person name="Kristyanto S."/>
            <person name="Jung J."/>
            <person name="Jeon C.O."/>
        </authorList>
    </citation>
    <scope>NUCLEOTIDE SEQUENCE</scope>
    <source>
        <strain evidence="3">MSW7</strain>
    </source>
</reference>
<dbReference type="CDD" id="cd06223">
    <property type="entry name" value="PRTases_typeI"/>
    <property type="match status" value="1"/>
</dbReference>
<proteinExistence type="predicted"/>
<keyword evidence="3" id="KW-0808">Transferase</keyword>
<dbReference type="InterPro" id="IPR005946">
    <property type="entry name" value="Rib-P_diPkinase"/>
</dbReference>
<dbReference type="PANTHER" id="PTHR10210">
    <property type="entry name" value="RIBOSE-PHOSPHATE DIPHOSPHOKINASE FAMILY MEMBER"/>
    <property type="match status" value="1"/>
</dbReference>
<dbReference type="NCBIfam" id="TIGR01251">
    <property type="entry name" value="ribP_PPkin"/>
    <property type="match status" value="1"/>
</dbReference>
<dbReference type="EMBL" id="JAKKSL010000001">
    <property type="protein sequence ID" value="MCI2283376.1"/>
    <property type="molecule type" value="Genomic_DNA"/>
</dbReference>
<accession>A0ABS9X1P9</accession>
<protein>
    <submittedName>
        <fullName evidence="3">Ribose-phosphate diphosphokinase</fullName>
        <ecNumber evidence="3">2.7.6.1</ecNumber>
    </submittedName>
</protein>
<sequence>MTLLLGFDDYLPQAEKLANDLTLPMKVVNLHQFPDGETKVTLPPSLPQKVIICRSLHQPNNKLIELIITAAAAKNQGVKHITLVAPYLCYMRQDKAFHTGEAISQKIIGKLLSEYFDRVITVDPHLHRINNLGEAIPNSEAVTLNATLAISDFIKQKFTQPIIIGPDEESQQWVKAIAAPHRWMYTIATKERYSDTQVKVSFSDNTSEKNISLDLAGQDLIIVDDIAGQVKH</sequence>
<keyword evidence="4" id="KW-1185">Reference proteome</keyword>
<dbReference type="Pfam" id="PF13793">
    <property type="entry name" value="Pribosyltran_N"/>
    <property type="match status" value="1"/>
</dbReference>
<dbReference type="SUPFAM" id="SSF53271">
    <property type="entry name" value="PRTase-like"/>
    <property type="match status" value="2"/>
</dbReference>